<reference evidence="1" key="1">
    <citation type="submission" date="2021-01" db="EMBL/GenBank/DDBJ databases">
        <authorList>
            <person name="Kaushik A."/>
        </authorList>
    </citation>
    <scope>NUCLEOTIDE SEQUENCE</scope>
    <source>
        <strain evidence="1">AG3-1AP</strain>
    </source>
</reference>
<gene>
    <name evidence="1" type="ORF">RDB_LOCUS161085</name>
</gene>
<organism evidence="1 2">
    <name type="scientific">Rhizoctonia solani</name>
    <dbReference type="NCBI Taxonomy" id="456999"/>
    <lineage>
        <taxon>Eukaryota</taxon>
        <taxon>Fungi</taxon>
        <taxon>Dikarya</taxon>
        <taxon>Basidiomycota</taxon>
        <taxon>Agaricomycotina</taxon>
        <taxon>Agaricomycetes</taxon>
        <taxon>Cantharellales</taxon>
        <taxon>Ceratobasidiaceae</taxon>
        <taxon>Rhizoctonia</taxon>
    </lineage>
</organism>
<evidence type="ECO:0000313" key="1">
    <source>
        <dbReference type="EMBL" id="CAE6533532.1"/>
    </source>
</evidence>
<sequence length="133" mass="14243">MHAMKTRSLSLKVNGPSELAPEDIDWLGQELAQLAEVLTGLGRLEEALDASQAATALYQRSLGLPTNQLGDLVPHCKCDALKPIPGQLNRSSEQGRSRSINAPAHVIAAMPPGTCLKSITSINPIGYMLKVFK</sequence>
<dbReference type="Gene3D" id="1.25.40.10">
    <property type="entry name" value="Tetratricopeptide repeat domain"/>
    <property type="match status" value="1"/>
</dbReference>
<dbReference type="Proteomes" id="UP000663831">
    <property type="component" value="Unassembled WGS sequence"/>
</dbReference>
<comment type="caution">
    <text evidence="1">The sequence shown here is derived from an EMBL/GenBank/DDBJ whole genome shotgun (WGS) entry which is preliminary data.</text>
</comment>
<protein>
    <submittedName>
        <fullName evidence="1">Uncharacterized protein</fullName>
    </submittedName>
</protein>
<proteinExistence type="predicted"/>
<dbReference type="OrthoDB" id="10559665at2759"/>
<dbReference type="EMBL" id="CAJMWV010008056">
    <property type="protein sequence ID" value="CAE6533532.1"/>
    <property type="molecule type" value="Genomic_DNA"/>
</dbReference>
<accession>A0A8H3DJB3</accession>
<dbReference type="AlphaFoldDB" id="A0A8H3DJB3"/>
<evidence type="ECO:0000313" key="2">
    <source>
        <dbReference type="Proteomes" id="UP000663831"/>
    </source>
</evidence>
<dbReference type="InterPro" id="IPR011990">
    <property type="entry name" value="TPR-like_helical_dom_sf"/>
</dbReference>
<name>A0A8H3DJB3_9AGAM</name>